<organism evidence="1 2">
    <name type="scientific">Schistosoma mattheei</name>
    <dbReference type="NCBI Taxonomy" id="31246"/>
    <lineage>
        <taxon>Eukaryota</taxon>
        <taxon>Metazoa</taxon>
        <taxon>Spiralia</taxon>
        <taxon>Lophotrochozoa</taxon>
        <taxon>Platyhelminthes</taxon>
        <taxon>Trematoda</taxon>
        <taxon>Digenea</taxon>
        <taxon>Strigeidida</taxon>
        <taxon>Schistosomatoidea</taxon>
        <taxon>Schistosomatidae</taxon>
        <taxon>Schistosoma</taxon>
    </lineage>
</organism>
<gene>
    <name evidence="1" type="ORF">SMTD_LOCUS11262</name>
</gene>
<keyword evidence="2" id="KW-1185">Reference proteome</keyword>
<reference evidence="1 2" key="1">
    <citation type="submission" date="2018-11" db="EMBL/GenBank/DDBJ databases">
        <authorList>
            <consortium name="Pathogen Informatics"/>
        </authorList>
    </citation>
    <scope>NUCLEOTIDE SEQUENCE [LARGE SCALE GENOMIC DNA]</scope>
    <source>
        <strain>Denwood</strain>
        <strain evidence="2">Zambia</strain>
    </source>
</reference>
<dbReference type="Proteomes" id="UP000269396">
    <property type="component" value="Unassembled WGS sequence"/>
</dbReference>
<evidence type="ECO:0000313" key="2">
    <source>
        <dbReference type="Proteomes" id="UP000269396"/>
    </source>
</evidence>
<dbReference type="AlphaFoldDB" id="A0A3P8E0K8"/>
<name>A0A3P8E0K8_9TREM</name>
<accession>A0A3P8E0K8</accession>
<sequence>MGHFGEVNIPCFIKCFPFPSSLLLLEVISFSTRFSAELSAELRSKISPVPGVQVYPLIIGISKVIKTEKKIYAIEKYEMSDLKKLIY</sequence>
<evidence type="ECO:0000313" key="1">
    <source>
        <dbReference type="EMBL" id="VDP57592.1"/>
    </source>
</evidence>
<protein>
    <submittedName>
        <fullName evidence="1">Uncharacterized protein</fullName>
    </submittedName>
</protein>
<proteinExistence type="predicted"/>
<dbReference type="EMBL" id="UZAL01031308">
    <property type="protein sequence ID" value="VDP57592.1"/>
    <property type="molecule type" value="Genomic_DNA"/>
</dbReference>